<name>A0ABP0GVD7_CLALP</name>
<gene>
    <name evidence="2" type="ORF">CVLEPA_LOCUS27962</name>
</gene>
<proteinExistence type="predicted"/>
<sequence length="132" mass="14025">MMSFIAVVFMTMLAVSTAGPVNILTRTSSHGDFPDFGNFGGPSTISCYNTDPQQTTSLVNCPGFATKCATAGFDMNVPFSKSHHVPAYFCATDDQCNNAGSDFCQGMADNMPVPIENCQVICCGTNNCNIPK</sequence>
<reference evidence="2 3" key="1">
    <citation type="submission" date="2024-02" db="EMBL/GenBank/DDBJ databases">
        <authorList>
            <person name="Daric V."/>
            <person name="Darras S."/>
        </authorList>
    </citation>
    <scope>NUCLEOTIDE SEQUENCE [LARGE SCALE GENOMIC DNA]</scope>
</reference>
<dbReference type="Proteomes" id="UP001642483">
    <property type="component" value="Unassembled WGS sequence"/>
</dbReference>
<evidence type="ECO:0000313" key="2">
    <source>
        <dbReference type="EMBL" id="CAK8694604.1"/>
    </source>
</evidence>
<accession>A0ABP0GVD7</accession>
<keyword evidence="1" id="KW-0732">Signal</keyword>
<organism evidence="2 3">
    <name type="scientific">Clavelina lepadiformis</name>
    <name type="common">Light-bulb sea squirt</name>
    <name type="synonym">Ascidia lepadiformis</name>
    <dbReference type="NCBI Taxonomy" id="159417"/>
    <lineage>
        <taxon>Eukaryota</taxon>
        <taxon>Metazoa</taxon>
        <taxon>Chordata</taxon>
        <taxon>Tunicata</taxon>
        <taxon>Ascidiacea</taxon>
        <taxon>Aplousobranchia</taxon>
        <taxon>Clavelinidae</taxon>
        <taxon>Clavelina</taxon>
    </lineage>
</organism>
<evidence type="ECO:0000256" key="1">
    <source>
        <dbReference type="SAM" id="SignalP"/>
    </source>
</evidence>
<protein>
    <submittedName>
        <fullName evidence="2">Uncharacterized protein</fullName>
    </submittedName>
</protein>
<dbReference type="EMBL" id="CAWYQH010000141">
    <property type="protein sequence ID" value="CAK8694604.1"/>
    <property type="molecule type" value="Genomic_DNA"/>
</dbReference>
<evidence type="ECO:0000313" key="3">
    <source>
        <dbReference type="Proteomes" id="UP001642483"/>
    </source>
</evidence>
<feature type="signal peptide" evidence="1">
    <location>
        <begin position="1"/>
        <end position="18"/>
    </location>
</feature>
<comment type="caution">
    <text evidence="2">The sequence shown here is derived from an EMBL/GenBank/DDBJ whole genome shotgun (WGS) entry which is preliminary data.</text>
</comment>
<keyword evidence="3" id="KW-1185">Reference proteome</keyword>
<feature type="chain" id="PRO_5046889321" evidence="1">
    <location>
        <begin position="19"/>
        <end position="132"/>
    </location>
</feature>